<accession>A0A0L6UH12</accession>
<evidence type="ECO:0000313" key="1">
    <source>
        <dbReference type="EMBL" id="KNZ47090.1"/>
    </source>
</evidence>
<evidence type="ECO:0008006" key="3">
    <source>
        <dbReference type="Google" id="ProtNLM"/>
    </source>
</evidence>
<reference evidence="1 2" key="1">
    <citation type="submission" date="2015-08" db="EMBL/GenBank/DDBJ databases">
        <title>Next Generation Sequencing and Analysis of the Genome of Puccinia sorghi L Schw, the Causal Agent of Maize Common Rust.</title>
        <authorList>
            <person name="Rochi L."/>
            <person name="Burguener G."/>
            <person name="Darino M."/>
            <person name="Turjanski A."/>
            <person name="Kreff E."/>
            <person name="Dieguez M.J."/>
            <person name="Sacco F."/>
        </authorList>
    </citation>
    <scope>NUCLEOTIDE SEQUENCE [LARGE SCALE GENOMIC DNA]</scope>
    <source>
        <strain evidence="1 2">RO10H11247</strain>
    </source>
</reference>
<dbReference type="AlphaFoldDB" id="A0A0L6UH12"/>
<evidence type="ECO:0000313" key="2">
    <source>
        <dbReference type="Proteomes" id="UP000037035"/>
    </source>
</evidence>
<dbReference type="EMBL" id="LAVV01012047">
    <property type="protein sequence ID" value="KNZ47090.1"/>
    <property type="molecule type" value="Genomic_DNA"/>
</dbReference>
<sequence>QFSAVKPKITRYTSEKDAQLSTETVFLSTPLGYVQMGIGDCQVLAMIDSGLMVNLPTDLVRDTDLVHRQANIGLRRIGGHECKVEGECRRSSWAGRSCLLFGPGYDMTWPGGRRFSWLWILEALGLRRPSVSRRAGIGRKVEGHRWALAGFYQGRRSQLKEERRGRRDIIGGAEAKRVE</sequence>
<keyword evidence="2" id="KW-1185">Reference proteome</keyword>
<organism evidence="1 2">
    <name type="scientific">Puccinia sorghi</name>
    <dbReference type="NCBI Taxonomy" id="27349"/>
    <lineage>
        <taxon>Eukaryota</taxon>
        <taxon>Fungi</taxon>
        <taxon>Dikarya</taxon>
        <taxon>Basidiomycota</taxon>
        <taxon>Pucciniomycotina</taxon>
        <taxon>Pucciniomycetes</taxon>
        <taxon>Pucciniales</taxon>
        <taxon>Pucciniaceae</taxon>
        <taxon>Puccinia</taxon>
    </lineage>
</organism>
<feature type="non-terminal residue" evidence="1">
    <location>
        <position position="179"/>
    </location>
</feature>
<dbReference type="Proteomes" id="UP000037035">
    <property type="component" value="Unassembled WGS sequence"/>
</dbReference>
<name>A0A0L6UH12_9BASI</name>
<protein>
    <recommendedName>
        <fullName evidence="3">Peptidase A2 domain-containing protein</fullName>
    </recommendedName>
</protein>
<gene>
    <name evidence="1" type="ORF">VP01_6697g1</name>
</gene>
<feature type="non-terminal residue" evidence="1">
    <location>
        <position position="1"/>
    </location>
</feature>
<dbReference type="VEuPathDB" id="FungiDB:VP01_6697g1"/>
<proteinExistence type="predicted"/>
<comment type="caution">
    <text evidence="1">The sequence shown here is derived from an EMBL/GenBank/DDBJ whole genome shotgun (WGS) entry which is preliminary data.</text>
</comment>